<sequence length="705" mass="80254">MATSGEANRRQNRRRSMNVSSNPEDQRPTNRQHRLSNRERAIVLYQRQRPSSDEESDEQWKDGGQSNARRASFDMEIDDEDDVWGDEHDPVIQEKHMEMITERLGILREDLLLYYRSGSVVLLKIHFRRAELEKKYLYRDAGDLEQTPAVNEPHVQLNQEIDPWRGPYWTTDLDRELQRAYKLSLKPIKDAPPSTLDLPWDKISNHATIEEMLVYFPNHVARWPGLAVALRWTNWERLFYRAARIINLARGTHQRPNREDLHTEVLPLQIKVERAIRELFPDYNLWDYDHVSIEPHIKDYLHTRPQKHNQRVNIICTLEEAASYMTGINEFQEYSPFSQMMKQYHPLARRPALSPVVPNVPDGLGNLHAYYQYRAETGESFTGWPAPEPEPPFDMCWNVPCDDLDCRKTHQNSHEYQSWLRGTNGPSEPASRNPSNGSASQYHATSDLFEENDNYEDGTIMECPEKAGCSNSSCGYGHRGPWTGTGVHLSFDMWCRDDVRCTTQTCANAHKSWAHLENGKGPAGNINATNGDVHQAKWQIPCTANPCNKANCWFGHRGPRTKANVQPNFDMEPRCSYDLGCKSPKCNKAHSSPAQLHNGGHGVGAESFQSDRSNGTSRRTQLERGRANRDRGDRGDWGGRRGRGGRGGREGREGREDRGGHGVRGGRVGHGGHRDHGVNEGGGGSGGRGRQNQNGANKRGRHSRE</sequence>
<dbReference type="Proteomes" id="UP001280581">
    <property type="component" value="Unassembled WGS sequence"/>
</dbReference>
<name>A0AAN6RCD9_9PLEO</name>
<feature type="region of interest" description="Disordered" evidence="1">
    <location>
        <begin position="587"/>
        <end position="705"/>
    </location>
</feature>
<comment type="caution">
    <text evidence="2">The sequence shown here is derived from an EMBL/GenBank/DDBJ whole genome shotgun (WGS) entry which is preliminary data.</text>
</comment>
<evidence type="ECO:0000256" key="1">
    <source>
        <dbReference type="SAM" id="MobiDB-lite"/>
    </source>
</evidence>
<accession>A0AAN6RCD9</accession>
<gene>
    <name evidence="2" type="ORF">GRF29_185g666921</name>
</gene>
<evidence type="ECO:0000313" key="3">
    <source>
        <dbReference type="Proteomes" id="UP001280581"/>
    </source>
</evidence>
<feature type="compositionally biased region" description="Polar residues" evidence="1">
    <location>
        <begin position="607"/>
        <end position="619"/>
    </location>
</feature>
<reference evidence="2 3" key="1">
    <citation type="submission" date="2021-02" db="EMBL/GenBank/DDBJ databases">
        <title>Genome assembly of Pseudopithomyces chartarum.</title>
        <authorList>
            <person name="Jauregui R."/>
            <person name="Singh J."/>
            <person name="Voisey C."/>
        </authorList>
    </citation>
    <scope>NUCLEOTIDE SEQUENCE [LARGE SCALE GENOMIC DNA]</scope>
    <source>
        <strain evidence="2 3">AGR01</strain>
    </source>
</reference>
<protein>
    <submittedName>
        <fullName evidence="2">Uncharacterized protein</fullName>
    </submittedName>
</protein>
<organism evidence="2 3">
    <name type="scientific">Pseudopithomyces chartarum</name>
    <dbReference type="NCBI Taxonomy" id="1892770"/>
    <lineage>
        <taxon>Eukaryota</taxon>
        <taxon>Fungi</taxon>
        <taxon>Dikarya</taxon>
        <taxon>Ascomycota</taxon>
        <taxon>Pezizomycotina</taxon>
        <taxon>Dothideomycetes</taxon>
        <taxon>Pleosporomycetidae</taxon>
        <taxon>Pleosporales</taxon>
        <taxon>Massarineae</taxon>
        <taxon>Didymosphaeriaceae</taxon>
        <taxon>Pseudopithomyces</taxon>
    </lineage>
</organism>
<feature type="compositionally biased region" description="Basic and acidic residues" evidence="1">
    <location>
        <begin position="620"/>
        <end position="639"/>
    </location>
</feature>
<dbReference type="Gene3D" id="4.10.1000.40">
    <property type="match status" value="2"/>
</dbReference>
<evidence type="ECO:0000313" key="2">
    <source>
        <dbReference type="EMBL" id="KAK3201352.1"/>
    </source>
</evidence>
<proteinExistence type="predicted"/>
<feature type="compositionally biased region" description="Basic and acidic residues" evidence="1">
    <location>
        <begin position="647"/>
        <end position="660"/>
    </location>
</feature>
<keyword evidence="3" id="KW-1185">Reference proteome</keyword>
<feature type="region of interest" description="Disordered" evidence="1">
    <location>
        <begin position="418"/>
        <end position="442"/>
    </location>
</feature>
<feature type="region of interest" description="Disordered" evidence="1">
    <location>
        <begin position="1"/>
        <end position="72"/>
    </location>
</feature>
<dbReference type="EMBL" id="WVTA01000016">
    <property type="protein sequence ID" value="KAK3201352.1"/>
    <property type="molecule type" value="Genomic_DNA"/>
</dbReference>
<dbReference type="AlphaFoldDB" id="A0AAN6RCD9"/>
<feature type="compositionally biased region" description="Gly residues" evidence="1">
    <location>
        <begin position="679"/>
        <end position="689"/>
    </location>
</feature>